<reference evidence="1 2" key="2">
    <citation type="submission" date="2017-11" db="EMBL/GenBank/DDBJ databases">
        <title>Lysogenic conversion of Stenotrophomonas maltophilia by temperate phage DLP4.</title>
        <authorList>
            <person name="Dennis J."/>
            <person name="Stothard P."/>
        </authorList>
    </citation>
    <scope>NUCLEOTIDE SEQUENCE [LARGE SCALE GENOMIC DNA]</scope>
</reference>
<name>A0A2D2W332_9CAUD</name>
<evidence type="ECO:0000313" key="2">
    <source>
        <dbReference type="Proteomes" id="UP000241675"/>
    </source>
</evidence>
<dbReference type="Proteomes" id="UP000241675">
    <property type="component" value="Segment"/>
</dbReference>
<organism evidence="1 2">
    <name type="scientific">Stenotrophomonas phage vB_SmaS_DLP_5</name>
    <dbReference type="NCBI Taxonomy" id="2044561"/>
    <lineage>
        <taxon>Viruses</taxon>
        <taxon>Duplodnaviria</taxon>
        <taxon>Heunggongvirae</taxon>
        <taxon>Uroviricota</taxon>
        <taxon>Caudoviricetes</taxon>
        <taxon>Delepquintavirus</taxon>
        <taxon>Delepquintavirus DLP5</taxon>
    </lineage>
</organism>
<sequence length="97" mass="9900">MALKDLKYVGYGGTGLTDKLPDAVRQLQTFKQAIVDGAAANTNIAVAGITTKAHILSVADLTTPAMVTAAATLPSNGNIRIAGDTTGKKLLVTYLAG</sequence>
<evidence type="ECO:0000313" key="1">
    <source>
        <dbReference type="EMBL" id="ATS92376.1"/>
    </source>
</evidence>
<reference evidence="2" key="1">
    <citation type="submission" date="2017-10" db="EMBL/GenBank/DDBJ databases">
        <authorList>
            <person name="Peters D.L."/>
        </authorList>
    </citation>
    <scope>NUCLEOTIDE SEQUENCE [LARGE SCALE GENOMIC DNA]</scope>
</reference>
<gene>
    <name evidence="1" type="ORF">DLP05_013</name>
</gene>
<proteinExistence type="predicted"/>
<keyword evidence="2" id="KW-1185">Reference proteome</keyword>
<protein>
    <submittedName>
        <fullName evidence="1">Uncharacterized protein</fullName>
    </submittedName>
</protein>
<dbReference type="EMBL" id="MG189906">
    <property type="protein sequence ID" value="ATS92376.1"/>
    <property type="molecule type" value="Genomic_DNA"/>
</dbReference>
<accession>A0A2D2W332</accession>